<name>A0A212FN74_DANPL</name>
<keyword evidence="1" id="KW-0808">Transferase</keyword>
<accession>A0A212FN74</accession>
<protein>
    <submittedName>
        <fullName evidence="1">Reverse transcriptase</fullName>
    </submittedName>
</protein>
<dbReference type="InParanoid" id="A0A212FN74"/>
<sequence>MVSRPAGVVSTYALLDNGSKVTLVDSKIAQLTEAKGPEEPLHIEAIAETKITEAKSYRISLQV</sequence>
<comment type="caution">
    <text evidence="1">The sequence shown here is derived from an EMBL/GenBank/DDBJ whole genome shotgun (WGS) entry which is preliminary data.</text>
</comment>
<keyword evidence="1" id="KW-0695">RNA-directed DNA polymerase</keyword>
<dbReference type="EMBL" id="AGBW02007044">
    <property type="protein sequence ID" value="OWR55173.1"/>
    <property type="molecule type" value="Genomic_DNA"/>
</dbReference>
<dbReference type="GO" id="GO:0003964">
    <property type="term" value="F:RNA-directed DNA polymerase activity"/>
    <property type="evidence" value="ECO:0007669"/>
    <property type="project" value="UniProtKB-KW"/>
</dbReference>
<evidence type="ECO:0000313" key="1">
    <source>
        <dbReference type="EMBL" id="OWR55173.1"/>
    </source>
</evidence>
<reference evidence="1 2" key="1">
    <citation type="journal article" date="2011" name="Cell">
        <title>The monarch butterfly genome yields insights into long-distance migration.</title>
        <authorList>
            <person name="Zhan S."/>
            <person name="Merlin C."/>
            <person name="Boore J.L."/>
            <person name="Reppert S.M."/>
        </authorList>
    </citation>
    <scope>NUCLEOTIDE SEQUENCE [LARGE SCALE GENOMIC DNA]</scope>
    <source>
        <strain evidence="1">F-2</strain>
    </source>
</reference>
<dbReference type="Proteomes" id="UP000007151">
    <property type="component" value="Unassembled WGS sequence"/>
</dbReference>
<evidence type="ECO:0000313" key="2">
    <source>
        <dbReference type="Proteomes" id="UP000007151"/>
    </source>
</evidence>
<gene>
    <name evidence="1" type="ORF">KGM_202184</name>
</gene>
<organism evidence="1 2">
    <name type="scientific">Danaus plexippus plexippus</name>
    <dbReference type="NCBI Taxonomy" id="278856"/>
    <lineage>
        <taxon>Eukaryota</taxon>
        <taxon>Metazoa</taxon>
        <taxon>Ecdysozoa</taxon>
        <taxon>Arthropoda</taxon>
        <taxon>Hexapoda</taxon>
        <taxon>Insecta</taxon>
        <taxon>Pterygota</taxon>
        <taxon>Neoptera</taxon>
        <taxon>Endopterygota</taxon>
        <taxon>Lepidoptera</taxon>
        <taxon>Glossata</taxon>
        <taxon>Ditrysia</taxon>
        <taxon>Papilionoidea</taxon>
        <taxon>Nymphalidae</taxon>
        <taxon>Danainae</taxon>
        <taxon>Danaini</taxon>
        <taxon>Danaina</taxon>
        <taxon>Danaus</taxon>
        <taxon>Danaus</taxon>
    </lineage>
</organism>
<dbReference type="KEGG" id="dpl:KGM_202184"/>
<dbReference type="AlphaFoldDB" id="A0A212FN74"/>
<keyword evidence="2" id="KW-1185">Reference proteome</keyword>
<proteinExistence type="predicted"/>
<keyword evidence="1" id="KW-0548">Nucleotidyltransferase</keyword>